<feature type="transmembrane region" description="Helical" evidence="1">
    <location>
        <begin position="47"/>
        <end position="65"/>
    </location>
</feature>
<gene>
    <name evidence="3" type="ORF">SAMN02745148_00460</name>
</gene>
<feature type="transmembrane region" description="Helical" evidence="1">
    <location>
        <begin position="97"/>
        <end position="115"/>
    </location>
</feature>
<dbReference type="OrthoDB" id="6166151at2"/>
<dbReference type="EMBL" id="FQUJ01000002">
    <property type="protein sequence ID" value="SHE44222.1"/>
    <property type="molecule type" value="Genomic_DNA"/>
</dbReference>
<dbReference type="Pfam" id="PF07331">
    <property type="entry name" value="TctB"/>
    <property type="match status" value="1"/>
</dbReference>
<dbReference type="Proteomes" id="UP000184346">
    <property type="component" value="Unassembled WGS sequence"/>
</dbReference>
<keyword evidence="1" id="KW-0472">Membrane</keyword>
<accession>A0A1M4TI91</accession>
<keyword evidence="4" id="KW-1185">Reference proteome</keyword>
<proteinExistence type="predicted"/>
<name>A0A1M4TI91_9GAMM</name>
<keyword evidence="1" id="KW-1133">Transmembrane helix</keyword>
<dbReference type="InterPro" id="IPR009936">
    <property type="entry name" value="DUF1468"/>
</dbReference>
<dbReference type="RefSeq" id="WP_072819291.1">
    <property type="nucleotide sequence ID" value="NZ_FQUJ01000002.1"/>
</dbReference>
<evidence type="ECO:0000313" key="3">
    <source>
        <dbReference type="EMBL" id="SHE44222.1"/>
    </source>
</evidence>
<feature type="transmembrane region" description="Helical" evidence="1">
    <location>
        <begin position="18"/>
        <end position="35"/>
    </location>
</feature>
<organism evidence="3 4">
    <name type="scientific">Modicisalibacter ilicicola DSM 19980</name>
    <dbReference type="NCBI Taxonomy" id="1121942"/>
    <lineage>
        <taxon>Bacteria</taxon>
        <taxon>Pseudomonadati</taxon>
        <taxon>Pseudomonadota</taxon>
        <taxon>Gammaproteobacteria</taxon>
        <taxon>Oceanospirillales</taxon>
        <taxon>Halomonadaceae</taxon>
        <taxon>Modicisalibacter</taxon>
    </lineage>
</organism>
<keyword evidence="1" id="KW-0812">Transmembrane</keyword>
<feature type="domain" description="DUF1468" evidence="2">
    <location>
        <begin position="21"/>
        <end position="152"/>
    </location>
</feature>
<evidence type="ECO:0000256" key="1">
    <source>
        <dbReference type="SAM" id="Phobius"/>
    </source>
</evidence>
<evidence type="ECO:0000259" key="2">
    <source>
        <dbReference type="Pfam" id="PF07331"/>
    </source>
</evidence>
<evidence type="ECO:0000313" key="4">
    <source>
        <dbReference type="Proteomes" id="UP000184346"/>
    </source>
</evidence>
<feature type="transmembrane region" description="Helical" evidence="1">
    <location>
        <begin position="127"/>
        <end position="151"/>
    </location>
</feature>
<reference evidence="3 4" key="1">
    <citation type="submission" date="2016-11" db="EMBL/GenBank/DDBJ databases">
        <authorList>
            <person name="Jaros S."/>
            <person name="Januszkiewicz K."/>
            <person name="Wedrychowicz H."/>
        </authorList>
    </citation>
    <scope>NUCLEOTIDE SEQUENCE [LARGE SCALE GENOMIC DNA]</scope>
    <source>
        <strain evidence="3 4">DSM 19980</strain>
    </source>
</reference>
<dbReference type="STRING" id="1121942.SAMN02745148_00460"/>
<dbReference type="AlphaFoldDB" id="A0A1M4TI91"/>
<protein>
    <submittedName>
        <fullName evidence="3">Tripartite tricarboxylate transporter TctB family protein</fullName>
    </submittedName>
</protein>
<sequence length="160" mass="17601">MSTELNAPRVDARRSDRVLASIMIVIALGALWFSRDMSIMASIFPRTIATLLLIFSVALLVRAFIARPQMPKPQPGSVGRRLGLVGVMLAWSFSLKWLGFIAASTLAAVALSLLAHYHGWTFKRAMAYGLVLAGIIAFFYTLFAILLNVPLPVGLLWRDL</sequence>